<dbReference type="PANTHER" id="PTHR10556:SF37">
    <property type="entry name" value="3-OXO-5-ALPHA-STEROID 4-DEHYDROGENASE 2"/>
    <property type="match status" value="1"/>
</dbReference>
<evidence type="ECO:0000256" key="8">
    <source>
        <dbReference type="ARBA" id="ARBA00022857"/>
    </source>
</evidence>
<name>A0AAJ7TN12_PETMA</name>
<evidence type="ECO:0000259" key="19">
    <source>
        <dbReference type="Pfam" id="PF02544"/>
    </source>
</evidence>
<comment type="catalytic activity">
    <reaction evidence="16">
        <text>5alpha-pregnane-3,20-dione + NADP(+) = progesterone + NADPH + H(+)</text>
        <dbReference type="Rhea" id="RHEA:21952"/>
        <dbReference type="ChEBI" id="CHEBI:15378"/>
        <dbReference type="ChEBI" id="CHEBI:17026"/>
        <dbReference type="ChEBI" id="CHEBI:28952"/>
        <dbReference type="ChEBI" id="CHEBI:57783"/>
        <dbReference type="ChEBI" id="CHEBI:58349"/>
        <dbReference type="EC" id="1.3.1.22"/>
    </reaction>
    <physiologicalReaction direction="right-to-left" evidence="16">
        <dbReference type="Rhea" id="RHEA:21954"/>
    </physiologicalReaction>
</comment>
<dbReference type="GO" id="GO:0047751">
    <property type="term" value="F:3-oxo-5-alpha-steroid 4-dehydrogenase (NADP+) activity"/>
    <property type="evidence" value="ECO:0007669"/>
    <property type="project" value="UniProtKB-EC"/>
</dbReference>
<evidence type="ECO:0000256" key="9">
    <source>
        <dbReference type="ARBA" id="ARBA00022928"/>
    </source>
</evidence>
<dbReference type="InterPro" id="IPR039357">
    <property type="entry name" value="SRD5A/TECR"/>
</dbReference>
<keyword evidence="7" id="KW-0492">Microsome</keyword>
<comment type="subcellular location">
    <subcellularLocation>
        <location evidence="2">Endoplasmic reticulum membrane</location>
        <topology evidence="2">Multi-pass membrane protein</topology>
    </subcellularLocation>
    <subcellularLocation>
        <location evidence="1">Microsome membrane</location>
        <topology evidence="1">Multi-pass membrane protein</topology>
    </subcellularLocation>
</comment>
<evidence type="ECO:0000256" key="6">
    <source>
        <dbReference type="ARBA" id="ARBA00022824"/>
    </source>
</evidence>
<evidence type="ECO:0000256" key="2">
    <source>
        <dbReference type="ARBA" id="ARBA00004477"/>
    </source>
</evidence>
<evidence type="ECO:0000256" key="15">
    <source>
        <dbReference type="ARBA" id="ARBA00048164"/>
    </source>
</evidence>
<keyword evidence="9" id="KW-0726">Sexual differentiation</keyword>
<organism evidence="20 21">
    <name type="scientific">Petromyzon marinus</name>
    <name type="common">Sea lamprey</name>
    <dbReference type="NCBI Taxonomy" id="7757"/>
    <lineage>
        <taxon>Eukaryota</taxon>
        <taxon>Metazoa</taxon>
        <taxon>Chordata</taxon>
        <taxon>Craniata</taxon>
        <taxon>Vertebrata</taxon>
        <taxon>Cyclostomata</taxon>
        <taxon>Hyperoartia</taxon>
        <taxon>Petromyzontiformes</taxon>
        <taxon>Petromyzontidae</taxon>
        <taxon>Petromyzon</taxon>
    </lineage>
</organism>
<gene>
    <name evidence="21" type="primary">LOC116947671</name>
</gene>
<dbReference type="GO" id="GO:0005789">
    <property type="term" value="C:endoplasmic reticulum membrane"/>
    <property type="evidence" value="ECO:0007669"/>
    <property type="project" value="UniProtKB-SubCell"/>
</dbReference>
<comment type="catalytic activity">
    <reaction evidence="17">
        <text>17beta-hydroxy-5alpha-androstan-3-one + NADP(+) = testosterone + NADPH + H(+)</text>
        <dbReference type="Rhea" id="RHEA:50820"/>
        <dbReference type="ChEBI" id="CHEBI:15378"/>
        <dbReference type="ChEBI" id="CHEBI:16330"/>
        <dbReference type="ChEBI" id="CHEBI:17347"/>
        <dbReference type="ChEBI" id="CHEBI:57783"/>
        <dbReference type="ChEBI" id="CHEBI:58349"/>
        <dbReference type="EC" id="1.3.1.22"/>
    </reaction>
    <physiologicalReaction direction="right-to-left" evidence="17">
        <dbReference type="Rhea" id="RHEA:50822"/>
    </physiologicalReaction>
</comment>
<proteinExistence type="inferred from homology"/>
<feature type="transmembrane region" description="Helical" evidence="18">
    <location>
        <begin position="45"/>
        <end position="66"/>
    </location>
</feature>
<reference evidence="21" key="1">
    <citation type="submission" date="2025-08" db="UniProtKB">
        <authorList>
            <consortium name="RefSeq"/>
        </authorList>
    </citation>
    <scope>IDENTIFICATION</scope>
    <source>
        <tissue evidence="21">Sperm</tissue>
    </source>
</reference>
<feature type="transmembrane region" description="Helical" evidence="18">
    <location>
        <begin position="78"/>
        <end position="98"/>
    </location>
</feature>
<evidence type="ECO:0000256" key="10">
    <source>
        <dbReference type="ARBA" id="ARBA00022989"/>
    </source>
</evidence>
<evidence type="ECO:0000313" key="21">
    <source>
        <dbReference type="RefSeq" id="XP_032819558.1"/>
    </source>
</evidence>
<dbReference type="Pfam" id="PF02544">
    <property type="entry name" value="Steroid_dh"/>
    <property type="match status" value="1"/>
</dbReference>
<comment type="similarity">
    <text evidence="3 18">Belongs to the steroid 5-alpha reductase family.</text>
</comment>
<dbReference type="AlphaFoldDB" id="A0AAJ7TN12"/>
<dbReference type="PIRSF" id="PIRSF015596">
    <property type="entry name" value="5_alpha-SR2"/>
    <property type="match status" value="1"/>
</dbReference>
<evidence type="ECO:0000256" key="14">
    <source>
        <dbReference type="ARBA" id="ARBA00045549"/>
    </source>
</evidence>
<dbReference type="InterPro" id="IPR001104">
    <property type="entry name" value="3-oxo-5_a-steroid_4-DH_C"/>
</dbReference>
<keyword evidence="11" id="KW-0560">Oxidoreductase</keyword>
<keyword evidence="5" id="KW-0221">Differentiation</keyword>
<evidence type="ECO:0000256" key="7">
    <source>
        <dbReference type="ARBA" id="ARBA00022848"/>
    </source>
</evidence>
<dbReference type="GO" id="GO:0030154">
    <property type="term" value="P:cell differentiation"/>
    <property type="evidence" value="ECO:0007669"/>
    <property type="project" value="UniProtKB-KW"/>
</dbReference>
<dbReference type="RefSeq" id="XP_032819558.1">
    <property type="nucleotide sequence ID" value="XM_032963667.1"/>
</dbReference>
<sequence>MACSQLSVQLMSWALGVGGVAYLFHQQRHHTQYGRYQAAGTALPARLAWFLQELPSFLVPVLLLLGAGGADTLPLPNALLLLMFCGHYFQRTFVFSLLSNGRPTPLVIVAYAFAFCSYNGFLQGHQLLHCVAYPPWWHRDPRFIAGRKGTPWPGVLLFALGMGINIHSDSILRGLRRPGDTHYSIPQGGLFELVSGANFLGEIVEWSGFALASWSLPAATFCIFTVCAIGPRAVHHHKFYLEKFKNYPKSRRALIPFLL</sequence>
<keyword evidence="8" id="KW-0521">NADP</keyword>
<evidence type="ECO:0000256" key="18">
    <source>
        <dbReference type="PIRNR" id="PIRNR015596"/>
    </source>
</evidence>
<comment type="function">
    <text evidence="14">Converts testosterone (T) into 5-alpha-dihydrotestosterone (DHT) and progesterone or corticosterone into their corresponding 5-alpha-3-oxosteroids. It plays a central role in sexual differentiation and androgen physiology.</text>
</comment>
<dbReference type="EC" id="1.3.1.22" evidence="18"/>
<feature type="transmembrane region" description="Helical" evidence="18">
    <location>
        <begin position="105"/>
        <end position="122"/>
    </location>
</feature>
<evidence type="ECO:0000256" key="3">
    <source>
        <dbReference type="ARBA" id="ARBA00007742"/>
    </source>
</evidence>
<evidence type="ECO:0000256" key="1">
    <source>
        <dbReference type="ARBA" id="ARBA00004154"/>
    </source>
</evidence>
<keyword evidence="10 18" id="KW-1133">Transmembrane helix</keyword>
<accession>A0AAJ7TN12</accession>
<evidence type="ECO:0000256" key="11">
    <source>
        <dbReference type="ARBA" id="ARBA00023002"/>
    </source>
</evidence>
<feature type="domain" description="3-oxo-5-alpha-steroid 4-dehydrogenase C-terminal" evidence="19">
    <location>
        <begin position="103"/>
        <end position="259"/>
    </location>
</feature>
<evidence type="ECO:0000256" key="12">
    <source>
        <dbReference type="ARBA" id="ARBA00023098"/>
    </source>
</evidence>
<feature type="transmembrane region" description="Helical" evidence="18">
    <location>
        <begin position="6"/>
        <end position="24"/>
    </location>
</feature>
<dbReference type="InterPro" id="IPR016636">
    <property type="entry name" value="3-oxo-5-alpha-steroid_4-DH"/>
</dbReference>
<keyword evidence="6" id="KW-0256">Endoplasmic reticulum</keyword>
<comment type="catalytic activity">
    <reaction evidence="15 18">
        <text>a 3-oxo-5alpha-steroid + NADP(+) = a 3-oxo-Delta(4)-steroid + NADPH + H(+)</text>
        <dbReference type="Rhea" id="RHEA:54384"/>
        <dbReference type="ChEBI" id="CHEBI:13601"/>
        <dbReference type="ChEBI" id="CHEBI:15378"/>
        <dbReference type="ChEBI" id="CHEBI:47909"/>
        <dbReference type="ChEBI" id="CHEBI:57783"/>
        <dbReference type="ChEBI" id="CHEBI:58349"/>
        <dbReference type="EC" id="1.3.1.22"/>
    </reaction>
</comment>
<dbReference type="Proteomes" id="UP001318040">
    <property type="component" value="Chromosome 31"/>
</dbReference>
<evidence type="ECO:0000256" key="17">
    <source>
        <dbReference type="ARBA" id="ARBA00049397"/>
    </source>
</evidence>
<dbReference type="FunFam" id="1.20.120.1630:FF:000002">
    <property type="entry name" value="Steroid 5 alpha-reductase 1"/>
    <property type="match status" value="1"/>
</dbReference>
<dbReference type="PANTHER" id="PTHR10556">
    <property type="entry name" value="3-OXO-5-ALPHA-STEROID 4-DEHYDROGENASE"/>
    <property type="match status" value="1"/>
</dbReference>
<dbReference type="PROSITE" id="PS50244">
    <property type="entry name" value="S5A_REDUCTASE"/>
    <property type="match status" value="1"/>
</dbReference>
<keyword evidence="12" id="KW-0443">Lipid metabolism</keyword>
<keyword evidence="20" id="KW-1185">Reference proteome</keyword>
<evidence type="ECO:0000256" key="5">
    <source>
        <dbReference type="ARBA" id="ARBA00022782"/>
    </source>
</evidence>
<evidence type="ECO:0000256" key="16">
    <source>
        <dbReference type="ARBA" id="ARBA00048292"/>
    </source>
</evidence>
<evidence type="ECO:0000313" key="20">
    <source>
        <dbReference type="Proteomes" id="UP001318040"/>
    </source>
</evidence>
<keyword evidence="4 18" id="KW-0812">Transmembrane</keyword>
<protein>
    <recommendedName>
        <fullName evidence="18">3-oxo-5alpha-steroid 4-dehydrogenase (NADP(+))</fullName>
        <ecNumber evidence="18">1.3.1.22</ecNumber>
    </recommendedName>
</protein>
<evidence type="ECO:0000256" key="4">
    <source>
        <dbReference type="ARBA" id="ARBA00022692"/>
    </source>
</evidence>
<evidence type="ECO:0000256" key="13">
    <source>
        <dbReference type="ARBA" id="ARBA00023136"/>
    </source>
</evidence>
<dbReference type="KEGG" id="pmrn:116947671"/>
<dbReference type="GO" id="GO:0006702">
    <property type="term" value="P:androgen biosynthetic process"/>
    <property type="evidence" value="ECO:0007669"/>
    <property type="project" value="UniProtKB-ARBA"/>
</dbReference>
<dbReference type="GO" id="GO:0007548">
    <property type="term" value="P:sex differentiation"/>
    <property type="evidence" value="ECO:0007669"/>
    <property type="project" value="UniProtKB-KW"/>
</dbReference>
<keyword evidence="13 18" id="KW-0472">Membrane</keyword>
<dbReference type="Gene3D" id="1.20.120.1630">
    <property type="match status" value="1"/>
</dbReference>